<dbReference type="EMBL" id="CH940649">
    <property type="protein sequence ID" value="EDW64458.2"/>
    <property type="molecule type" value="Genomic_DNA"/>
</dbReference>
<comment type="subcellular location">
    <subcellularLocation>
        <location evidence="1">Cell membrane</location>
    </subcellularLocation>
</comment>
<sequence>MIGKNRIAFTSLVGLLLASLGLISVLNLERIQRRALEWFMVLKPNSMLSNLWQKPSLDITASVYIFNWTNSEQFNNPNVKPRFEELGPYCFTETQEKLNVVWHPENSTVSYLRRSHFYFDEAASAGKLTDSIVAPNMLSVGIVNKIQNWNPMLRTLMLMALNMNGNEATFVRSADDWLFNGFDTPLIKMSKMIPNNMMPDLYFPYERIGYGYPRNGSTQIYGHHNVHTGQQDFSKVGQIARWRYDNVSAGYPNCKLRGSTGEFHPTPLRQGEPISYFLPDLCREMQLDYAGTTLFKGIEAYVYKGTARNLANGTDNPENSCYCTGNCREVRSGLMNVSSCWYDVPVFASSPHFYNADPYYADAVEGMKPDKDRHEMSVMLEPSTGILLDIKARLMISLLVEPRRESIFRKSRRNFFPLCWVDYRLRISSDLEFYLKLLPISALVGKVCGCIAVALGLGLMLWYPRQILLQRRYMRKIDITNLETRIQAASMEVKTHAAEGSPLLVGLQFVASSGDGDCARRHINIAKPHNMSTGCGSDAHNNSRIPVQAASTTAATRIYKRLASVQRSKSKRTGAQRASRASCTTTTATRVTEKASNTGKARDVGSNRHRKTQQQQQQLEMTSRARHCAWRLGIVILGACCIAAGVYLLRNWIDIFTRMRGKEMALSPTSPAFEGWKVSPLPLNFDVYLFNWTNPEDLYEGSPKKPHFVQLGPYRFREKPDKVDIEWHSHNASVSFRKKAYFFFDAAGSNGTLQDVVTSVNTVAHAGARRFGQLNSFFQFMASTTLSSTQKVSETRTAEEWLFKGFVNSLVTLGKIISPDDVPYDRIGYQYARNGSTSFDGDINMFTGADDISKMGQIYSWNNKTHTGAFDGACGKVMGSMGEFFPPNLSTNDSVYLYMPKMCRAVPLDFTETISVHGVTAYKFSGTRHAVDNGTMYPDTSCLCVDGKCQPAGVINVGRCNFNTSIYMSYPHFYLADPIYLEALDGLQPEKEKHEFFMALEPNAGVPMDVGGGFQANYMMEPVPGVALYARVPRIMLPLMWAEERVRVSEEIAASIGLVPLIVMLGQIFTGILLAGGLICTCWYPTRQLTRLCHSDDPKAKASMLRPLTTFGAGVSTASATPAVQQLFRQTANQNERVGVRLLDYRRSSGIEDGDDECSGGNTSTDRLIESRSTDVIIS</sequence>
<accession>B4LQK1</accession>
<evidence type="ECO:0008006" key="12">
    <source>
        <dbReference type="Google" id="ProtNLM"/>
    </source>
</evidence>
<evidence type="ECO:0000256" key="1">
    <source>
        <dbReference type="ARBA" id="ARBA00004236"/>
    </source>
</evidence>
<dbReference type="PRINTS" id="PR01609">
    <property type="entry name" value="CD36FAMILY"/>
</dbReference>
<keyword evidence="11" id="KW-1185">Reference proteome</keyword>
<feature type="region of interest" description="Disordered" evidence="8">
    <location>
        <begin position="565"/>
        <end position="619"/>
    </location>
</feature>
<dbReference type="GO" id="GO:0005044">
    <property type="term" value="F:scavenger receptor activity"/>
    <property type="evidence" value="ECO:0007669"/>
    <property type="project" value="TreeGrafter"/>
</dbReference>
<dbReference type="AlphaFoldDB" id="B4LQK1"/>
<reference evidence="10 11" key="1">
    <citation type="journal article" date="2007" name="Nature">
        <title>Evolution of genes and genomes on the Drosophila phylogeny.</title>
        <authorList>
            <consortium name="Drosophila 12 Genomes Consortium"/>
            <person name="Clark A.G."/>
            <person name="Eisen M.B."/>
            <person name="Smith D.R."/>
            <person name="Bergman C.M."/>
            <person name="Oliver B."/>
            <person name="Markow T.A."/>
            <person name="Kaufman T.C."/>
            <person name="Kellis M."/>
            <person name="Gelbart W."/>
            <person name="Iyer V.N."/>
            <person name="Pollard D.A."/>
            <person name="Sackton T.B."/>
            <person name="Larracuente A.M."/>
            <person name="Singh N.D."/>
            <person name="Abad J.P."/>
            <person name="Abt D.N."/>
            <person name="Adryan B."/>
            <person name="Aguade M."/>
            <person name="Akashi H."/>
            <person name="Anderson W.W."/>
            <person name="Aquadro C.F."/>
            <person name="Ardell D.H."/>
            <person name="Arguello R."/>
            <person name="Artieri C.G."/>
            <person name="Barbash D.A."/>
            <person name="Barker D."/>
            <person name="Barsanti P."/>
            <person name="Batterham P."/>
            <person name="Batzoglou S."/>
            <person name="Begun D."/>
            <person name="Bhutkar A."/>
            <person name="Blanco E."/>
            <person name="Bosak S.A."/>
            <person name="Bradley R.K."/>
            <person name="Brand A.D."/>
            <person name="Brent M.R."/>
            <person name="Brooks A.N."/>
            <person name="Brown R.H."/>
            <person name="Butlin R.K."/>
            <person name="Caggese C."/>
            <person name="Calvi B.R."/>
            <person name="Bernardo de Carvalho A."/>
            <person name="Caspi A."/>
            <person name="Castrezana S."/>
            <person name="Celniker S.E."/>
            <person name="Chang J.L."/>
            <person name="Chapple C."/>
            <person name="Chatterji S."/>
            <person name="Chinwalla A."/>
            <person name="Civetta A."/>
            <person name="Clifton S.W."/>
            <person name="Comeron J.M."/>
            <person name="Costello J.C."/>
            <person name="Coyne J.A."/>
            <person name="Daub J."/>
            <person name="David R.G."/>
            <person name="Delcher A.L."/>
            <person name="Delehaunty K."/>
            <person name="Do C.B."/>
            <person name="Ebling H."/>
            <person name="Edwards K."/>
            <person name="Eickbush T."/>
            <person name="Evans J.D."/>
            <person name="Filipski A."/>
            <person name="Findeiss S."/>
            <person name="Freyhult E."/>
            <person name="Fulton L."/>
            <person name="Fulton R."/>
            <person name="Garcia A.C."/>
            <person name="Gardiner A."/>
            <person name="Garfield D.A."/>
            <person name="Garvin B.E."/>
            <person name="Gibson G."/>
            <person name="Gilbert D."/>
            <person name="Gnerre S."/>
            <person name="Godfrey J."/>
            <person name="Good R."/>
            <person name="Gotea V."/>
            <person name="Gravely B."/>
            <person name="Greenberg A.J."/>
            <person name="Griffiths-Jones S."/>
            <person name="Gross S."/>
            <person name="Guigo R."/>
            <person name="Gustafson E.A."/>
            <person name="Haerty W."/>
            <person name="Hahn M.W."/>
            <person name="Halligan D.L."/>
            <person name="Halpern A.L."/>
            <person name="Halter G.M."/>
            <person name="Han M.V."/>
            <person name="Heger A."/>
            <person name="Hillier L."/>
            <person name="Hinrichs A.S."/>
            <person name="Holmes I."/>
            <person name="Hoskins R.A."/>
            <person name="Hubisz M.J."/>
            <person name="Hultmark D."/>
            <person name="Huntley M.A."/>
            <person name="Jaffe D.B."/>
            <person name="Jagadeeshan S."/>
            <person name="Jeck W.R."/>
            <person name="Johnson J."/>
            <person name="Jones C.D."/>
            <person name="Jordan W.C."/>
            <person name="Karpen G.H."/>
            <person name="Kataoka E."/>
            <person name="Keightley P.D."/>
            <person name="Kheradpour P."/>
            <person name="Kirkness E.F."/>
            <person name="Koerich L.B."/>
            <person name="Kristiansen K."/>
            <person name="Kudrna D."/>
            <person name="Kulathinal R.J."/>
            <person name="Kumar S."/>
            <person name="Kwok R."/>
            <person name="Lander E."/>
            <person name="Langley C.H."/>
            <person name="Lapoint R."/>
            <person name="Lazzaro B.P."/>
            <person name="Lee S.J."/>
            <person name="Levesque L."/>
            <person name="Li R."/>
            <person name="Lin C.F."/>
            <person name="Lin M.F."/>
            <person name="Lindblad-Toh K."/>
            <person name="Llopart A."/>
            <person name="Long M."/>
            <person name="Low L."/>
            <person name="Lozovsky E."/>
            <person name="Lu J."/>
            <person name="Luo M."/>
            <person name="Machado C.A."/>
            <person name="Makalowski W."/>
            <person name="Marzo M."/>
            <person name="Matsuda M."/>
            <person name="Matzkin L."/>
            <person name="McAllister B."/>
            <person name="McBride C.S."/>
            <person name="McKernan B."/>
            <person name="McKernan K."/>
            <person name="Mendez-Lago M."/>
            <person name="Minx P."/>
            <person name="Mollenhauer M.U."/>
            <person name="Montooth K."/>
            <person name="Mount S.M."/>
            <person name="Mu X."/>
            <person name="Myers E."/>
            <person name="Negre B."/>
            <person name="Newfeld S."/>
            <person name="Nielsen R."/>
            <person name="Noor M.A."/>
            <person name="O'Grady P."/>
            <person name="Pachter L."/>
            <person name="Papaceit M."/>
            <person name="Parisi M.J."/>
            <person name="Parisi M."/>
            <person name="Parts L."/>
            <person name="Pedersen J.S."/>
            <person name="Pesole G."/>
            <person name="Phillippy A.M."/>
            <person name="Ponting C.P."/>
            <person name="Pop M."/>
            <person name="Porcelli D."/>
            <person name="Powell J.R."/>
            <person name="Prohaska S."/>
            <person name="Pruitt K."/>
            <person name="Puig M."/>
            <person name="Quesneville H."/>
            <person name="Ram K.R."/>
            <person name="Rand D."/>
            <person name="Rasmussen M.D."/>
            <person name="Reed L.K."/>
            <person name="Reenan R."/>
            <person name="Reily A."/>
            <person name="Remington K.A."/>
            <person name="Rieger T.T."/>
            <person name="Ritchie M.G."/>
            <person name="Robin C."/>
            <person name="Rogers Y.H."/>
            <person name="Rohde C."/>
            <person name="Rozas J."/>
            <person name="Rubenfield M.J."/>
            <person name="Ruiz A."/>
            <person name="Russo S."/>
            <person name="Salzberg S.L."/>
            <person name="Sanchez-Gracia A."/>
            <person name="Saranga D.J."/>
            <person name="Sato H."/>
            <person name="Schaeffer S.W."/>
            <person name="Schatz M.C."/>
            <person name="Schlenke T."/>
            <person name="Schwartz R."/>
            <person name="Segarra C."/>
            <person name="Singh R.S."/>
            <person name="Sirot L."/>
            <person name="Sirota M."/>
            <person name="Sisneros N.B."/>
            <person name="Smith C.D."/>
            <person name="Smith T.F."/>
            <person name="Spieth J."/>
            <person name="Stage D.E."/>
            <person name="Stark A."/>
            <person name="Stephan W."/>
            <person name="Strausberg R.L."/>
            <person name="Strempel S."/>
            <person name="Sturgill D."/>
            <person name="Sutton G."/>
            <person name="Sutton G.G."/>
            <person name="Tao W."/>
            <person name="Teichmann S."/>
            <person name="Tobari Y.N."/>
            <person name="Tomimura Y."/>
            <person name="Tsolas J.M."/>
            <person name="Valente V.L."/>
            <person name="Venter E."/>
            <person name="Venter J.C."/>
            <person name="Vicario S."/>
            <person name="Vieira F.G."/>
            <person name="Vilella A.J."/>
            <person name="Villasante A."/>
            <person name="Walenz B."/>
            <person name="Wang J."/>
            <person name="Wasserman M."/>
            <person name="Watts T."/>
            <person name="Wilson D."/>
            <person name="Wilson R.K."/>
            <person name="Wing R.A."/>
            <person name="Wolfner M.F."/>
            <person name="Wong A."/>
            <person name="Wong G.K."/>
            <person name="Wu C.I."/>
            <person name="Wu G."/>
            <person name="Yamamoto D."/>
            <person name="Yang H.P."/>
            <person name="Yang S.P."/>
            <person name="Yorke J.A."/>
            <person name="Yoshida K."/>
            <person name="Zdobnov E."/>
            <person name="Zhang P."/>
            <person name="Zhang Y."/>
            <person name="Zimin A.V."/>
            <person name="Baldwin J."/>
            <person name="Abdouelleil A."/>
            <person name="Abdulkadir J."/>
            <person name="Abebe A."/>
            <person name="Abera B."/>
            <person name="Abreu J."/>
            <person name="Acer S.C."/>
            <person name="Aftuck L."/>
            <person name="Alexander A."/>
            <person name="An P."/>
            <person name="Anderson E."/>
            <person name="Anderson S."/>
            <person name="Arachi H."/>
            <person name="Azer M."/>
            <person name="Bachantsang P."/>
            <person name="Barry A."/>
            <person name="Bayul T."/>
            <person name="Berlin A."/>
            <person name="Bessette D."/>
            <person name="Bloom T."/>
            <person name="Blye J."/>
            <person name="Boguslavskiy L."/>
            <person name="Bonnet C."/>
            <person name="Boukhgalter B."/>
            <person name="Bourzgui I."/>
            <person name="Brown A."/>
            <person name="Cahill P."/>
            <person name="Channer S."/>
            <person name="Cheshatsang Y."/>
            <person name="Chuda L."/>
            <person name="Citroen M."/>
            <person name="Collymore A."/>
            <person name="Cooke P."/>
            <person name="Costello M."/>
            <person name="D'Aco K."/>
            <person name="Daza R."/>
            <person name="De Haan G."/>
            <person name="DeGray S."/>
            <person name="DeMaso C."/>
            <person name="Dhargay N."/>
            <person name="Dooley K."/>
            <person name="Dooley E."/>
            <person name="Doricent M."/>
            <person name="Dorje P."/>
            <person name="Dorjee K."/>
            <person name="Dupes A."/>
            <person name="Elong R."/>
            <person name="Falk J."/>
            <person name="Farina A."/>
            <person name="Faro S."/>
            <person name="Ferguson D."/>
            <person name="Fisher S."/>
            <person name="Foley C.D."/>
            <person name="Franke A."/>
            <person name="Friedrich D."/>
            <person name="Gadbois L."/>
            <person name="Gearin G."/>
            <person name="Gearin C.R."/>
            <person name="Giannoukos G."/>
            <person name="Goode T."/>
            <person name="Graham J."/>
            <person name="Grandbois E."/>
            <person name="Grewal S."/>
            <person name="Gyaltsen K."/>
            <person name="Hafez N."/>
            <person name="Hagos B."/>
            <person name="Hall J."/>
            <person name="Henson C."/>
            <person name="Hollinger A."/>
            <person name="Honan T."/>
            <person name="Huard M.D."/>
            <person name="Hughes L."/>
            <person name="Hurhula B."/>
            <person name="Husby M.E."/>
            <person name="Kamat A."/>
            <person name="Kanga B."/>
            <person name="Kashin S."/>
            <person name="Khazanovich D."/>
            <person name="Kisner P."/>
            <person name="Lance K."/>
            <person name="Lara M."/>
            <person name="Lee W."/>
            <person name="Lennon N."/>
            <person name="Letendre F."/>
            <person name="LeVine R."/>
            <person name="Lipovsky A."/>
            <person name="Liu X."/>
            <person name="Liu J."/>
            <person name="Liu S."/>
            <person name="Lokyitsang T."/>
            <person name="Lokyitsang Y."/>
            <person name="Lubonja R."/>
            <person name="Lui A."/>
            <person name="MacDonald P."/>
            <person name="Magnisalis V."/>
            <person name="Maru K."/>
            <person name="Matthews C."/>
            <person name="McCusker W."/>
            <person name="McDonough S."/>
            <person name="Mehta T."/>
            <person name="Meldrim J."/>
            <person name="Meneus L."/>
            <person name="Mihai O."/>
            <person name="Mihalev A."/>
            <person name="Mihova T."/>
            <person name="Mittelman R."/>
            <person name="Mlenga V."/>
            <person name="Montmayeur A."/>
            <person name="Mulrain L."/>
            <person name="Navidi A."/>
            <person name="Naylor J."/>
            <person name="Negash T."/>
            <person name="Nguyen T."/>
            <person name="Nguyen N."/>
            <person name="Nicol R."/>
            <person name="Norbu C."/>
            <person name="Norbu N."/>
            <person name="Novod N."/>
            <person name="O'Neill B."/>
            <person name="Osman S."/>
            <person name="Markiewicz E."/>
            <person name="Oyono O.L."/>
            <person name="Patti C."/>
            <person name="Phunkhang P."/>
            <person name="Pierre F."/>
            <person name="Priest M."/>
            <person name="Raghuraman S."/>
            <person name="Rege F."/>
            <person name="Reyes R."/>
            <person name="Rise C."/>
            <person name="Rogov P."/>
            <person name="Ross K."/>
            <person name="Ryan E."/>
            <person name="Settipalli S."/>
            <person name="Shea T."/>
            <person name="Sherpa N."/>
            <person name="Shi L."/>
            <person name="Shih D."/>
            <person name="Sparrow T."/>
            <person name="Spaulding J."/>
            <person name="Stalker J."/>
            <person name="Stange-Thomann N."/>
            <person name="Stavropoulos S."/>
            <person name="Stone C."/>
            <person name="Strader C."/>
            <person name="Tesfaye S."/>
            <person name="Thomson T."/>
            <person name="Thoulutsang Y."/>
            <person name="Thoulutsang D."/>
            <person name="Topham K."/>
            <person name="Topping I."/>
            <person name="Tsamla T."/>
            <person name="Vassiliev H."/>
            <person name="Vo A."/>
            <person name="Wangchuk T."/>
            <person name="Wangdi T."/>
            <person name="Weiand M."/>
            <person name="Wilkinson J."/>
            <person name="Wilson A."/>
            <person name="Yadav S."/>
            <person name="Young G."/>
            <person name="Yu Q."/>
            <person name="Zembek L."/>
            <person name="Zhong D."/>
            <person name="Zimmer A."/>
            <person name="Zwirko Z."/>
            <person name="Jaffe D.B."/>
            <person name="Alvarez P."/>
            <person name="Brockman W."/>
            <person name="Butler J."/>
            <person name="Chin C."/>
            <person name="Gnerre S."/>
            <person name="Grabherr M."/>
            <person name="Kleber M."/>
            <person name="Mauceli E."/>
            <person name="MacCallum I."/>
        </authorList>
    </citation>
    <scope>NUCLEOTIDE SEQUENCE [LARGE SCALE GENOMIC DNA]</scope>
    <source>
        <strain evidence="11">Tucson 15010-1051.87</strain>
    </source>
</reference>
<dbReference type="Proteomes" id="UP000008792">
    <property type="component" value="Unassembled WGS sequence"/>
</dbReference>
<evidence type="ECO:0000256" key="7">
    <source>
        <dbReference type="ARBA" id="ARBA00023180"/>
    </source>
</evidence>
<evidence type="ECO:0000256" key="3">
    <source>
        <dbReference type="ARBA" id="ARBA00022475"/>
    </source>
</evidence>
<keyword evidence="6 9" id="KW-0472">Membrane</keyword>
<dbReference type="GO" id="GO:0005886">
    <property type="term" value="C:plasma membrane"/>
    <property type="evidence" value="ECO:0007669"/>
    <property type="project" value="UniProtKB-SubCell"/>
</dbReference>
<keyword evidence="3" id="KW-1003">Cell membrane</keyword>
<name>B4LQK1_DROVI</name>
<evidence type="ECO:0000256" key="9">
    <source>
        <dbReference type="SAM" id="Phobius"/>
    </source>
</evidence>
<keyword evidence="7" id="KW-0325">Glycoprotein</keyword>
<dbReference type="HOGENOM" id="CLU_019853_5_2_1"/>
<organism evidence="10 11">
    <name type="scientific">Drosophila virilis</name>
    <name type="common">Fruit fly</name>
    <dbReference type="NCBI Taxonomy" id="7244"/>
    <lineage>
        <taxon>Eukaryota</taxon>
        <taxon>Metazoa</taxon>
        <taxon>Ecdysozoa</taxon>
        <taxon>Arthropoda</taxon>
        <taxon>Hexapoda</taxon>
        <taxon>Insecta</taxon>
        <taxon>Pterygota</taxon>
        <taxon>Neoptera</taxon>
        <taxon>Endopterygota</taxon>
        <taxon>Diptera</taxon>
        <taxon>Brachycera</taxon>
        <taxon>Muscomorpha</taxon>
        <taxon>Ephydroidea</taxon>
        <taxon>Drosophilidae</taxon>
        <taxon>Drosophila</taxon>
    </lineage>
</organism>
<comment type="similarity">
    <text evidence="2">Belongs to the CD36 family.</text>
</comment>
<proteinExistence type="inferred from homology"/>
<dbReference type="InterPro" id="IPR002159">
    <property type="entry name" value="CD36_fam"/>
</dbReference>
<dbReference type="PANTHER" id="PTHR11923:SF93">
    <property type="entry name" value="GH07959P-RELATED"/>
    <property type="match status" value="1"/>
</dbReference>
<evidence type="ECO:0000256" key="6">
    <source>
        <dbReference type="ARBA" id="ARBA00023136"/>
    </source>
</evidence>
<protein>
    <recommendedName>
        <fullName evidence="12">Protein peste</fullName>
    </recommendedName>
</protein>
<evidence type="ECO:0000313" key="10">
    <source>
        <dbReference type="EMBL" id="EDW64458.2"/>
    </source>
</evidence>
<feature type="transmembrane region" description="Helical" evidence="9">
    <location>
        <begin position="437"/>
        <end position="463"/>
    </location>
</feature>
<keyword evidence="4 9" id="KW-0812">Transmembrane</keyword>
<evidence type="ECO:0000256" key="4">
    <source>
        <dbReference type="ARBA" id="ARBA00022692"/>
    </source>
</evidence>
<dbReference type="PANTHER" id="PTHR11923">
    <property type="entry name" value="SCAVENGER RECEPTOR CLASS B TYPE-1 SR-B1"/>
    <property type="match status" value="1"/>
</dbReference>
<keyword evidence="5 9" id="KW-1133">Transmembrane helix</keyword>
<feature type="transmembrane region" description="Helical" evidence="9">
    <location>
        <begin position="628"/>
        <end position="649"/>
    </location>
</feature>
<evidence type="ECO:0000313" key="11">
    <source>
        <dbReference type="Proteomes" id="UP000008792"/>
    </source>
</evidence>
<feature type="transmembrane region" description="Helical" evidence="9">
    <location>
        <begin position="1058"/>
        <end position="1084"/>
    </location>
</feature>
<gene>
    <name evidence="10" type="primary">Dvir\GJ17481</name>
    <name evidence="10" type="ORF">Dvir_GJ17481</name>
</gene>
<evidence type="ECO:0000256" key="5">
    <source>
        <dbReference type="ARBA" id="ARBA00022989"/>
    </source>
</evidence>
<feature type="compositionally biased region" description="Low complexity" evidence="8">
    <location>
        <begin position="575"/>
        <end position="596"/>
    </location>
</feature>
<evidence type="ECO:0000256" key="2">
    <source>
        <dbReference type="ARBA" id="ARBA00010532"/>
    </source>
</evidence>
<dbReference type="InParanoid" id="B4LQK1"/>
<dbReference type="eggNOG" id="KOG3776">
    <property type="taxonomic scope" value="Eukaryota"/>
</dbReference>
<evidence type="ECO:0000256" key="8">
    <source>
        <dbReference type="SAM" id="MobiDB-lite"/>
    </source>
</evidence>
<dbReference type="GO" id="GO:0005737">
    <property type="term" value="C:cytoplasm"/>
    <property type="evidence" value="ECO:0007669"/>
    <property type="project" value="TreeGrafter"/>
</dbReference>
<dbReference type="Pfam" id="PF01130">
    <property type="entry name" value="CD36"/>
    <property type="match status" value="2"/>
</dbReference>
<dbReference type="OrthoDB" id="514335at2759"/>